<dbReference type="EMBL" id="WIWT01000009">
    <property type="protein sequence ID" value="KAF3219427.1"/>
    <property type="molecule type" value="Genomic_DNA"/>
</dbReference>
<evidence type="ECO:0000313" key="5">
    <source>
        <dbReference type="Proteomes" id="UP000614610"/>
    </source>
</evidence>
<evidence type="ECO:0000313" key="2">
    <source>
        <dbReference type="EMBL" id="KAF3219427.1"/>
    </source>
</evidence>
<organism evidence="2 5">
    <name type="scientific">Orbilia oligospora</name>
    <name type="common">Nematode-trapping fungus</name>
    <name type="synonym">Arthrobotrys oligospora</name>
    <dbReference type="NCBI Taxonomy" id="2813651"/>
    <lineage>
        <taxon>Eukaryota</taxon>
        <taxon>Fungi</taxon>
        <taxon>Dikarya</taxon>
        <taxon>Ascomycota</taxon>
        <taxon>Pezizomycotina</taxon>
        <taxon>Orbiliomycetes</taxon>
        <taxon>Orbiliales</taxon>
        <taxon>Orbiliaceae</taxon>
        <taxon>Orbilia</taxon>
    </lineage>
</organism>
<accession>A0A6G1M2C6</accession>
<dbReference type="OrthoDB" id="5349023at2759"/>
<proteinExistence type="predicted"/>
<name>A0A6G1M2C6_ORBOL</name>
<evidence type="ECO:0000256" key="1">
    <source>
        <dbReference type="SAM" id="Phobius"/>
    </source>
</evidence>
<sequence>MPFIPRIPSRVTRLIIPAVHSLPAPHIQPHYNGKHSTGTYTGFRRRVSQHQQTLEHPEIVHLPPPQEIEYADAAVRAVVHENINEALATGNNVHINEDGSKVYLYKQSDGKEVLVTVAVVGEGVAGVGTTIATGAVEKEYMTQTGLTTLASTEAVLLVVLSVMMIWLCYRHRCEKKKLQQTYISNDHPDEIPTDELRFVDDIEAAAATQAK</sequence>
<keyword evidence="1" id="KW-1133">Transmembrane helix</keyword>
<dbReference type="AlphaFoldDB" id="A0A6G1M2C6"/>
<evidence type="ECO:0000313" key="3">
    <source>
        <dbReference type="EMBL" id="KAF3226233.1"/>
    </source>
</evidence>
<feature type="transmembrane region" description="Helical" evidence="1">
    <location>
        <begin position="148"/>
        <end position="169"/>
    </location>
</feature>
<dbReference type="EMBL" id="WIPF01000024">
    <property type="protein sequence ID" value="KAF3226233.1"/>
    <property type="molecule type" value="Genomic_DNA"/>
</dbReference>
<feature type="transmembrane region" description="Helical" evidence="1">
    <location>
        <begin position="113"/>
        <end position="136"/>
    </location>
</feature>
<comment type="caution">
    <text evidence="2">The sequence shown here is derived from an EMBL/GenBank/DDBJ whole genome shotgun (WGS) entry which is preliminary data.</text>
</comment>
<keyword evidence="1" id="KW-0472">Membrane</keyword>
<dbReference type="Proteomes" id="UP000614610">
    <property type="component" value="Unassembled WGS sequence"/>
</dbReference>
<dbReference type="Proteomes" id="UP000483672">
    <property type="component" value="Unassembled WGS sequence"/>
</dbReference>
<protein>
    <submittedName>
        <fullName evidence="2">Uncharacterized protein</fullName>
    </submittedName>
</protein>
<evidence type="ECO:0000313" key="4">
    <source>
        <dbReference type="Proteomes" id="UP000483672"/>
    </source>
</evidence>
<keyword evidence="1" id="KW-0812">Transmembrane</keyword>
<reference evidence="2 4" key="1">
    <citation type="submission" date="2019-06" db="EMBL/GenBank/DDBJ databases">
        <authorList>
            <person name="Palmer J.M."/>
        </authorList>
    </citation>
    <scope>NUCLEOTIDE SEQUENCE</scope>
    <source>
        <strain evidence="3 4">TWF191</strain>
        <strain evidence="2">TWF679</strain>
    </source>
</reference>
<gene>
    <name evidence="3" type="ORF">TWF191_004894</name>
    <name evidence="2" type="ORF">TWF679_010898</name>
</gene>